<proteinExistence type="inferred from homology"/>
<keyword evidence="11" id="KW-1185">Reference proteome</keyword>
<dbReference type="InterPro" id="IPR018391">
    <property type="entry name" value="PQQ_b-propeller_rpt"/>
</dbReference>
<evidence type="ECO:0000256" key="3">
    <source>
        <dbReference type="ARBA" id="ARBA00022617"/>
    </source>
</evidence>
<name>A0ABW2YWK4_9SPHI</name>
<dbReference type="PROSITE" id="PS51257">
    <property type="entry name" value="PROKAR_LIPOPROTEIN"/>
    <property type="match status" value="1"/>
</dbReference>
<dbReference type="SUPFAM" id="SSF46626">
    <property type="entry name" value="Cytochrome c"/>
    <property type="match status" value="1"/>
</dbReference>
<dbReference type="SUPFAM" id="SSF50998">
    <property type="entry name" value="Quinoprotein alcohol dehydrogenase-like"/>
    <property type="match status" value="1"/>
</dbReference>
<dbReference type="InterPro" id="IPR009056">
    <property type="entry name" value="Cyt_c-like_dom"/>
</dbReference>
<keyword evidence="4 8" id="KW-0479">Metal-binding</keyword>
<dbReference type="PROSITE" id="PS51007">
    <property type="entry name" value="CYTC"/>
    <property type="match status" value="1"/>
</dbReference>
<evidence type="ECO:0000313" key="10">
    <source>
        <dbReference type="EMBL" id="MFD0750150.1"/>
    </source>
</evidence>
<dbReference type="InterPro" id="IPR036909">
    <property type="entry name" value="Cyt_c-like_dom_sf"/>
</dbReference>
<accession>A0ABW2YWK4</accession>
<dbReference type="Gene3D" id="1.10.760.10">
    <property type="entry name" value="Cytochrome c-like domain"/>
    <property type="match status" value="1"/>
</dbReference>
<evidence type="ECO:0000256" key="1">
    <source>
        <dbReference type="ARBA" id="ARBA00001931"/>
    </source>
</evidence>
<protein>
    <submittedName>
        <fullName evidence="10">PQQ-binding-like beta-propeller repeat protein</fullName>
    </submittedName>
</protein>
<dbReference type="PANTHER" id="PTHR32303:SF4">
    <property type="entry name" value="QUINOPROTEIN GLUCOSE DEHYDROGENASE"/>
    <property type="match status" value="1"/>
</dbReference>
<dbReference type="PANTHER" id="PTHR32303">
    <property type="entry name" value="QUINOPROTEIN ALCOHOL DEHYDROGENASE (CYTOCHROME C)"/>
    <property type="match status" value="1"/>
</dbReference>
<dbReference type="Proteomes" id="UP001596958">
    <property type="component" value="Unassembled WGS sequence"/>
</dbReference>
<evidence type="ECO:0000313" key="11">
    <source>
        <dbReference type="Proteomes" id="UP001596958"/>
    </source>
</evidence>
<dbReference type="RefSeq" id="WP_377099150.1">
    <property type="nucleotide sequence ID" value="NZ_JBHTHU010000005.1"/>
</dbReference>
<keyword evidence="5" id="KW-0732">Signal</keyword>
<keyword evidence="6" id="KW-0560">Oxidoreductase</keyword>
<comment type="caution">
    <text evidence="10">The sequence shown here is derived from an EMBL/GenBank/DDBJ whole genome shotgun (WGS) entry which is preliminary data.</text>
</comment>
<evidence type="ECO:0000256" key="4">
    <source>
        <dbReference type="ARBA" id="ARBA00022723"/>
    </source>
</evidence>
<evidence type="ECO:0000259" key="9">
    <source>
        <dbReference type="PROSITE" id="PS51007"/>
    </source>
</evidence>
<dbReference type="Gene3D" id="2.140.10.10">
    <property type="entry name" value="Quinoprotein alcohol dehydrogenase-like superfamily"/>
    <property type="match status" value="2"/>
</dbReference>
<dbReference type="InterPro" id="IPR002372">
    <property type="entry name" value="PQQ_rpt_dom"/>
</dbReference>
<keyword evidence="7 8" id="KW-0408">Iron</keyword>
<comment type="cofactor">
    <cofactor evidence="1">
        <name>pyrroloquinoline quinone</name>
        <dbReference type="ChEBI" id="CHEBI:58442"/>
    </cofactor>
</comment>
<comment type="similarity">
    <text evidence="2">Belongs to the bacterial PQQ dehydrogenase family.</text>
</comment>
<evidence type="ECO:0000256" key="5">
    <source>
        <dbReference type="ARBA" id="ARBA00022729"/>
    </source>
</evidence>
<keyword evidence="3 8" id="KW-0349">Heme</keyword>
<dbReference type="Pfam" id="PF01011">
    <property type="entry name" value="PQQ"/>
    <property type="match status" value="2"/>
</dbReference>
<organism evidence="10 11">
    <name type="scientific">Mucilaginibacter calamicampi</name>
    <dbReference type="NCBI Taxonomy" id="1302352"/>
    <lineage>
        <taxon>Bacteria</taxon>
        <taxon>Pseudomonadati</taxon>
        <taxon>Bacteroidota</taxon>
        <taxon>Sphingobacteriia</taxon>
        <taxon>Sphingobacteriales</taxon>
        <taxon>Sphingobacteriaceae</taxon>
        <taxon>Mucilaginibacter</taxon>
    </lineage>
</organism>
<evidence type="ECO:0000256" key="2">
    <source>
        <dbReference type="ARBA" id="ARBA00008156"/>
    </source>
</evidence>
<feature type="domain" description="Cytochrome c" evidence="9">
    <location>
        <begin position="491"/>
        <end position="565"/>
    </location>
</feature>
<dbReference type="SMART" id="SM00564">
    <property type="entry name" value="PQQ"/>
    <property type="match status" value="5"/>
</dbReference>
<evidence type="ECO:0000256" key="6">
    <source>
        <dbReference type="ARBA" id="ARBA00023002"/>
    </source>
</evidence>
<dbReference type="InterPro" id="IPR011047">
    <property type="entry name" value="Quinoprotein_ADH-like_sf"/>
</dbReference>
<reference evidence="11" key="1">
    <citation type="journal article" date="2019" name="Int. J. Syst. Evol. Microbiol.">
        <title>The Global Catalogue of Microorganisms (GCM) 10K type strain sequencing project: providing services to taxonomists for standard genome sequencing and annotation.</title>
        <authorList>
            <consortium name="The Broad Institute Genomics Platform"/>
            <consortium name="The Broad Institute Genome Sequencing Center for Infectious Disease"/>
            <person name="Wu L."/>
            <person name="Ma J."/>
        </authorList>
    </citation>
    <scope>NUCLEOTIDE SEQUENCE [LARGE SCALE GENOMIC DNA]</scope>
    <source>
        <strain evidence="11">CCUG 63418</strain>
    </source>
</reference>
<dbReference type="EMBL" id="JBHTHU010000005">
    <property type="protein sequence ID" value="MFD0750150.1"/>
    <property type="molecule type" value="Genomic_DNA"/>
</dbReference>
<sequence length="778" mass="84326">MNSNIYKKTTRRTWRKIGLAALVSTIVVVGCMSRKDAMVKTINGVVPFKTWTTYGGSADMSRYSELGQINKKNVTQLQVAWHYPTMDNTEYTFNPIVIDTIMYLMGKNSSLIAVNAVNGKEIWIHANLAGITRKGLNYWESKDRKDRRLIFSLNNTLQEIDALTGKSILTFGNNGYISLKNDLNRDPESIGRAASGTPGQVFEDVIVLGSSPGEGLFSSPGHIRAYNVITGKLAWVFHTIPEPGEFGYETWPKEAYKYIGGVNCWGEMSIDAQRGIVYVPLGSPTYDYYGADRIGANLFSDCIVALDARTGKRLWHYQTVHHDIWDYDITAAPQLITVDKNGKSIDAVAIATKQGFLYVFDRVTGDPLFPIEERPVPKSDVAGEQAWPTQPHSTLPPFTRQKVSVEDLNPYWSPGHADTMKRRVAATKTGLFTPLSDKYEVVAMPGAVGGANWGNTASNPKKGIVYVASMNHASIYKLTKTPARNTPISAAAMSAAQTAYVQNCQSCHGANREGAVGPAINNIATRINLEAFKTLVATGKGQMPPFAHIDETTLTGIYSFVTGRGAGGPPAGAPGGRPGGFGGAPRAAAVPKGPVVATGGAPDAVAFNAQRPTKTMTDYPEGVPNYDRYTTPYGLSNTDLVNPPWTTITAYDLNKGTVLWKKPYGQDARIPLKTGADEMGVPAGSQRKSMVVTSTGVLFATIANGQLYAFDADNGKVLWKYDLPKDTDGPMSTYQVNGKQYLVVPATSAFGVEAGERAKKPGLYPSGYMVFALPDKKK</sequence>
<gene>
    <name evidence="10" type="ORF">ACFQZS_08360</name>
</gene>
<evidence type="ECO:0000256" key="7">
    <source>
        <dbReference type="ARBA" id="ARBA00023004"/>
    </source>
</evidence>
<evidence type="ECO:0000256" key="8">
    <source>
        <dbReference type="PROSITE-ProRule" id="PRU00433"/>
    </source>
</evidence>